<name>A0A7Y9XH51_9ACTN</name>
<feature type="compositionally biased region" description="Low complexity" evidence="1">
    <location>
        <begin position="300"/>
        <end position="315"/>
    </location>
</feature>
<dbReference type="EMBL" id="JACCHL010000001">
    <property type="protein sequence ID" value="NYH55701.1"/>
    <property type="molecule type" value="Genomic_DNA"/>
</dbReference>
<evidence type="ECO:0000256" key="1">
    <source>
        <dbReference type="SAM" id="MobiDB-lite"/>
    </source>
</evidence>
<accession>A0A7Y9XH51</accession>
<sequence>MSLRLDVWQNCWAHRAGPPTFKARLRSRMCVDVPQGRDLNIARITRTWGMVRVPKVGVVRFRWTMDLPVGKHADAANRITGARLAREANGWHVVLRVLTQVKEPVPHTGPGVGIDRGVAKPLALSDDTFREHGPWLSKGEQERLRRLERKAARQRRHRKAGEVTSNRLCRTYDQIAGVRAKAKRRALDWQHRVTHGLAEEFGVVEVEDLNITGMVRSARGTVDSPGTHVAQKSGLNRAIAGEAWGRTVTLLEYKLADRGGHLVGRPPRTPLGAARGATSSPRAAGSPGTSSCARHPVADTSRTPTPTPRTTWSIRPSRKRPRTLWVPGRGALAVRRALKRRPPAADTFR</sequence>
<evidence type="ECO:0000313" key="4">
    <source>
        <dbReference type="Proteomes" id="UP000584931"/>
    </source>
</evidence>
<evidence type="ECO:0000313" key="3">
    <source>
        <dbReference type="EMBL" id="NYH55701.1"/>
    </source>
</evidence>
<feature type="region of interest" description="Disordered" evidence="1">
    <location>
        <begin position="259"/>
        <end position="328"/>
    </location>
</feature>
<dbReference type="InterPro" id="IPR001959">
    <property type="entry name" value="Transposase"/>
</dbReference>
<dbReference type="Proteomes" id="UP000584931">
    <property type="component" value="Unassembled WGS sequence"/>
</dbReference>
<evidence type="ECO:0000259" key="2">
    <source>
        <dbReference type="Pfam" id="PF01385"/>
    </source>
</evidence>
<protein>
    <recommendedName>
        <fullName evidence="2">Probable transposase IS891/IS1136/IS1341 domain-containing protein</fullName>
    </recommendedName>
</protein>
<proteinExistence type="predicted"/>
<reference evidence="3 4" key="1">
    <citation type="submission" date="2020-07" db="EMBL/GenBank/DDBJ databases">
        <title>Sequencing the genomes of 1000 actinobacteria strains.</title>
        <authorList>
            <person name="Klenk H.-P."/>
        </authorList>
    </citation>
    <scope>NUCLEOTIDE SEQUENCE [LARGE SCALE GENOMIC DNA]</scope>
    <source>
        <strain evidence="3 4">DSM 45278</strain>
    </source>
</reference>
<comment type="caution">
    <text evidence="3">The sequence shown here is derived from an EMBL/GenBank/DDBJ whole genome shotgun (WGS) entry which is preliminary data.</text>
</comment>
<dbReference type="AlphaFoldDB" id="A0A7Y9XH51"/>
<dbReference type="Pfam" id="PF01385">
    <property type="entry name" value="OrfB_IS605"/>
    <property type="match status" value="1"/>
</dbReference>
<gene>
    <name evidence="3" type="ORF">HNR06_005290</name>
</gene>
<organism evidence="3 4">
    <name type="scientific">Nocardiopsis sinuspersici</name>
    <dbReference type="NCBI Taxonomy" id="501010"/>
    <lineage>
        <taxon>Bacteria</taxon>
        <taxon>Bacillati</taxon>
        <taxon>Actinomycetota</taxon>
        <taxon>Actinomycetes</taxon>
        <taxon>Streptosporangiales</taxon>
        <taxon>Nocardiopsidaceae</taxon>
        <taxon>Nocardiopsis</taxon>
    </lineage>
</organism>
<feature type="compositionally biased region" description="Polar residues" evidence="1">
    <location>
        <begin position="277"/>
        <end position="292"/>
    </location>
</feature>
<feature type="domain" description="Probable transposase IS891/IS1136/IS1341" evidence="2">
    <location>
        <begin position="96"/>
        <end position="217"/>
    </location>
</feature>